<dbReference type="FunFam" id="4.10.410.10:FF:000005">
    <property type="entry name" value="Pancreatic trypsin inhibitor"/>
    <property type="match status" value="1"/>
</dbReference>
<dbReference type="InterPro" id="IPR029856">
    <property type="entry name" value="AMBP"/>
</dbReference>
<feature type="region of interest" description="Disordered" evidence="32">
    <location>
        <begin position="188"/>
        <end position="221"/>
    </location>
</feature>
<dbReference type="PROSITE" id="PS00213">
    <property type="entry name" value="LIPOCALIN"/>
    <property type="match status" value="1"/>
</dbReference>
<dbReference type="SUPFAM" id="SSF50814">
    <property type="entry name" value="Lipocalins"/>
    <property type="match status" value="1"/>
</dbReference>
<keyword evidence="20" id="KW-0654">Proteoglycan</keyword>
<feature type="chain" id="PRO_5025551922" description="Protein AMBP" evidence="33">
    <location>
        <begin position="20"/>
        <end position="352"/>
    </location>
</feature>
<evidence type="ECO:0000256" key="15">
    <source>
        <dbReference type="ARBA" id="ARBA00022729"/>
    </source>
</evidence>
<keyword evidence="27" id="KW-0539">Nucleus</keyword>
<keyword evidence="13" id="KW-0165">Cleavage on pair of basic residues</keyword>
<dbReference type="CDD" id="cd19418">
    <property type="entry name" value="lipocalin_A1M-like"/>
    <property type="match status" value="1"/>
</dbReference>
<reference evidence="35" key="2">
    <citation type="submission" date="2025-09" db="UniProtKB">
        <authorList>
            <consortium name="Ensembl"/>
        </authorList>
    </citation>
    <scope>IDENTIFICATION</scope>
</reference>
<evidence type="ECO:0000313" key="36">
    <source>
        <dbReference type="Proteomes" id="UP000472241"/>
    </source>
</evidence>
<comment type="subunit">
    <text evidence="30">I-alpha-I plasma protease inhibitors are assembled from one or two heavy chains (HC) and one light chain, bikunin. Inter-alpha-inhibitor (I-alpha-I) is composed of ITIH1/HC1, ITIH2/HC2 and bikunin, and pre-alpha-inhibitor (P-alpha-I) of ITIH3/HC3 and bikunin. Interacts with TNFAIP6 (via Link domain).</text>
</comment>
<keyword evidence="12" id="KW-0272">Extracellular matrix</keyword>
<dbReference type="GO" id="GO:0005576">
    <property type="term" value="C:extracellular region"/>
    <property type="evidence" value="ECO:0007669"/>
    <property type="project" value="UniProtKB-ARBA"/>
</dbReference>
<dbReference type="Proteomes" id="UP000472241">
    <property type="component" value="Unplaced"/>
</dbReference>
<dbReference type="FunFam" id="2.40.128.20:FF:000007">
    <property type="entry name" value="Alpha-1-microglobulin/bikunin precursor"/>
    <property type="match status" value="1"/>
</dbReference>
<evidence type="ECO:0000256" key="32">
    <source>
        <dbReference type="SAM" id="MobiDB-lite"/>
    </source>
</evidence>
<dbReference type="GO" id="GO:0016491">
    <property type="term" value="F:oxidoreductase activity"/>
    <property type="evidence" value="ECO:0007669"/>
    <property type="project" value="UniProtKB-KW"/>
</dbReference>
<dbReference type="InterPro" id="IPR036880">
    <property type="entry name" value="Kunitz_BPTI_sf"/>
</dbReference>
<evidence type="ECO:0000256" key="25">
    <source>
        <dbReference type="ARBA" id="ARBA00023157"/>
    </source>
</evidence>
<dbReference type="Pfam" id="PF00061">
    <property type="entry name" value="Lipocalin"/>
    <property type="match status" value="1"/>
</dbReference>
<keyword evidence="9" id="KW-1003">Cell membrane</keyword>
<keyword evidence="10" id="KW-0963">Cytoplasm</keyword>
<evidence type="ECO:0000256" key="33">
    <source>
        <dbReference type="SAM" id="SignalP"/>
    </source>
</evidence>
<dbReference type="CDD" id="cd22597">
    <property type="entry name" value="Kunitz_bikunin_2-like"/>
    <property type="match status" value="1"/>
</dbReference>
<keyword evidence="14" id="KW-0646">Protease inhibitor</keyword>
<comment type="subunit">
    <text evidence="29">Monomer. Also occurs as a complex with tryptase in mast cells.</text>
</comment>
<evidence type="ECO:0000256" key="6">
    <source>
        <dbReference type="ARBA" id="ARBA00004637"/>
    </source>
</evidence>
<dbReference type="InterPro" id="IPR002223">
    <property type="entry name" value="Kunitz_BPTI"/>
</dbReference>
<evidence type="ECO:0000256" key="27">
    <source>
        <dbReference type="ARBA" id="ARBA00023242"/>
    </source>
</evidence>
<dbReference type="SMART" id="SM00131">
    <property type="entry name" value="KU"/>
    <property type="match status" value="2"/>
</dbReference>
<reference evidence="35" key="1">
    <citation type="submission" date="2025-08" db="UniProtKB">
        <authorList>
            <consortium name="Ensembl"/>
        </authorList>
    </citation>
    <scope>IDENTIFICATION</scope>
</reference>
<evidence type="ECO:0000259" key="34">
    <source>
        <dbReference type="PROSITE" id="PS50279"/>
    </source>
</evidence>
<evidence type="ECO:0000256" key="18">
    <source>
        <dbReference type="ARBA" id="ARBA00022824"/>
    </source>
</evidence>
<organism evidence="35 36">
    <name type="scientific">Lynx canadensis</name>
    <name type="common">Canada lynx</name>
    <name type="synonym">Felis canadensis</name>
    <dbReference type="NCBI Taxonomy" id="61383"/>
    <lineage>
        <taxon>Eukaryota</taxon>
        <taxon>Metazoa</taxon>
        <taxon>Chordata</taxon>
        <taxon>Craniata</taxon>
        <taxon>Vertebrata</taxon>
        <taxon>Euteleostomi</taxon>
        <taxon>Mammalia</taxon>
        <taxon>Eutheria</taxon>
        <taxon>Laurasiatheria</taxon>
        <taxon>Carnivora</taxon>
        <taxon>Feliformia</taxon>
        <taxon>Felidae</taxon>
        <taxon>Felinae</taxon>
        <taxon>Lynx</taxon>
    </lineage>
</organism>
<dbReference type="PROSITE" id="PS00280">
    <property type="entry name" value="BPTI_KUNITZ_1"/>
    <property type="match status" value="2"/>
</dbReference>
<evidence type="ECO:0000256" key="11">
    <source>
        <dbReference type="ARBA" id="ARBA00022525"/>
    </source>
</evidence>
<dbReference type="Pfam" id="PF00014">
    <property type="entry name" value="Kunitz_BPTI"/>
    <property type="match status" value="2"/>
</dbReference>
<evidence type="ECO:0000313" key="35">
    <source>
        <dbReference type="Ensembl" id="ENSLCNP00005019776.1"/>
    </source>
</evidence>
<keyword evidence="18" id="KW-0256">Endoplasmic reticulum</keyword>
<dbReference type="SUPFAM" id="SSF57362">
    <property type="entry name" value="BPTI-like"/>
    <property type="match status" value="2"/>
</dbReference>
<dbReference type="AlphaFoldDB" id="A0A667I946"/>
<feature type="signal peptide" evidence="33">
    <location>
        <begin position="1"/>
        <end position="19"/>
    </location>
</feature>
<dbReference type="GO" id="GO:0005886">
    <property type="term" value="C:plasma membrane"/>
    <property type="evidence" value="ECO:0007669"/>
    <property type="project" value="UniProtKB-SubCell"/>
</dbReference>
<dbReference type="GO" id="GO:0005743">
    <property type="term" value="C:mitochondrial inner membrane"/>
    <property type="evidence" value="ECO:0007669"/>
    <property type="project" value="UniProtKB-SubCell"/>
</dbReference>
<evidence type="ECO:0000256" key="24">
    <source>
        <dbReference type="ARBA" id="ARBA00023136"/>
    </source>
</evidence>
<dbReference type="InterPro" id="IPR022272">
    <property type="entry name" value="Lipocalin_CS"/>
</dbReference>
<dbReference type="Gene3D" id="2.40.128.20">
    <property type="match status" value="1"/>
</dbReference>
<dbReference type="CDD" id="cd22596">
    <property type="entry name" value="Kunitz_bikunin_1-like"/>
    <property type="match status" value="1"/>
</dbReference>
<evidence type="ECO:0000256" key="26">
    <source>
        <dbReference type="ARBA" id="ARBA00023180"/>
    </source>
</evidence>
<evidence type="ECO:0000256" key="17">
    <source>
        <dbReference type="ARBA" id="ARBA00022792"/>
    </source>
</evidence>
<dbReference type="PROSITE" id="PS50279">
    <property type="entry name" value="BPTI_KUNITZ_2"/>
    <property type="match status" value="2"/>
</dbReference>
<evidence type="ECO:0000256" key="13">
    <source>
        <dbReference type="ARBA" id="ARBA00022685"/>
    </source>
</evidence>
<feature type="domain" description="BPTI/Kunitz inhibitor" evidence="34">
    <location>
        <begin position="231"/>
        <end position="281"/>
    </location>
</feature>
<evidence type="ECO:0000256" key="4">
    <source>
        <dbReference type="ARBA" id="ARBA00004514"/>
    </source>
</evidence>
<dbReference type="PRINTS" id="PR00179">
    <property type="entry name" value="LIPOCALIN"/>
</dbReference>
<keyword evidence="25" id="KW-1015">Disulfide bond</keyword>
<dbReference type="GO" id="GO:0005829">
    <property type="term" value="C:cytosol"/>
    <property type="evidence" value="ECO:0007669"/>
    <property type="project" value="UniProtKB-SubCell"/>
</dbReference>
<evidence type="ECO:0000256" key="28">
    <source>
        <dbReference type="ARBA" id="ARBA00029383"/>
    </source>
</evidence>
<evidence type="ECO:0000256" key="16">
    <source>
        <dbReference type="ARBA" id="ARBA00022737"/>
    </source>
</evidence>
<evidence type="ECO:0000256" key="19">
    <source>
        <dbReference type="ARBA" id="ARBA00022900"/>
    </source>
</evidence>
<dbReference type="InterPro" id="IPR012674">
    <property type="entry name" value="Calycin"/>
</dbReference>
<keyword evidence="22" id="KW-0560">Oxidoreductase</keyword>
<evidence type="ECO:0000256" key="20">
    <source>
        <dbReference type="ARBA" id="ARBA00022974"/>
    </source>
</evidence>
<dbReference type="PANTHER" id="PTHR46676">
    <property type="entry name" value="PROTEIN AMBP"/>
    <property type="match status" value="1"/>
</dbReference>
<dbReference type="PANTHER" id="PTHR46676:SF1">
    <property type="entry name" value="PROTEIN AMBP"/>
    <property type="match status" value="1"/>
</dbReference>
<evidence type="ECO:0000256" key="29">
    <source>
        <dbReference type="ARBA" id="ARBA00029474"/>
    </source>
</evidence>
<comment type="function">
    <text evidence="28">Kunitz-type serine protease inhibitor. Has high catalytic efficiency for F10/blood coagulation factor Xa and may act as an anticoagulant by inhibiting prothrombin activation. Inhibits trypsin and mast cell CMA1/chymase and tryptase proteases.</text>
</comment>
<dbReference type="Ensembl" id="ENSLCNT00005022143.1">
    <property type="protein sequence ID" value="ENSLCNP00005019776.1"/>
    <property type="gene ID" value="ENSLCNG00005012915.1"/>
</dbReference>
<keyword evidence="36" id="KW-1185">Reference proteome</keyword>
<keyword evidence="16" id="KW-0677">Repeat</keyword>
<dbReference type="InterPro" id="IPR002968">
    <property type="entry name" value="A1-microglobln"/>
</dbReference>
<dbReference type="GO" id="GO:0004867">
    <property type="term" value="F:serine-type endopeptidase inhibitor activity"/>
    <property type="evidence" value="ECO:0007669"/>
    <property type="project" value="UniProtKB-KW"/>
</dbReference>
<feature type="domain" description="BPTI/Kunitz inhibitor" evidence="34">
    <location>
        <begin position="287"/>
        <end position="337"/>
    </location>
</feature>
<comment type="subunit">
    <text evidence="31">Monomer. Homodimer. In plasma, it occurs as a monomer or dimer and in covalently-linked complexes with immunoglobulin A (IgA), ALB/albumin and F2/prothrombin. Chromophore-bound alpha-1-microglobulin interacts with the constant region of immunoglobulin A. Chromophore-bound alpha-1-microglobulin interacts with ALB with molar ratio 2:1 and 1:1; this interaction does not prevent fatty acid binding to ALB. Interacts with F2/prothrombin (via N-terminus) with molar ratio 2:1 and 1:1; this interaction does not prevent the activation of prothrombin to thrombin. Interacts with NDUFAB1, a subunit of mitochondrial complex I. Interacts with FN1.</text>
</comment>
<protein>
    <recommendedName>
        <fullName evidence="8">Protein AMBP</fullName>
    </recommendedName>
</protein>
<keyword evidence="17" id="KW-0999">Mitochondrion inner membrane</keyword>
<comment type="similarity">
    <text evidence="7">In the N-terminal section; belongs to the calycin superfamily. Lipocalin family.</text>
</comment>
<keyword evidence="11" id="KW-0964">Secreted</keyword>
<evidence type="ECO:0000256" key="21">
    <source>
        <dbReference type="ARBA" id="ARBA00022991"/>
    </source>
</evidence>
<comment type="subcellular location">
    <subcellularLocation>
        <location evidence="1">Cell membrane</location>
        <topology evidence="1">Peripheral membrane protein</topology>
    </subcellularLocation>
    <subcellularLocation>
        <location evidence="4">Cytoplasm</location>
        <location evidence="4">Cytosol</location>
    </subcellularLocation>
    <subcellularLocation>
        <location evidence="2">Endoplasmic reticulum</location>
    </subcellularLocation>
    <subcellularLocation>
        <location evidence="6">Mitochondrion inner membrane</location>
        <topology evidence="6">Peripheral membrane protein</topology>
    </subcellularLocation>
    <subcellularLocation>
        <location evidence="5">Nucleus membrane</location>
        <topology evidence="5">Peripheral membrane protein</topology>
    </subcellularLocation>
    <subcellularLocation>
        <location evidence="3">Secreted</location>
        <location evidence="3">Extracellular space</location>
        <location evidence="3">Extracellular matrix</location>
    </subcellularLocation>
</comment>
<keyword evidence="26" id="KW-0325">Glycoprotein</keyword>
<evidence type="ECO:0000256" key="10">
    <source>
        <dbReference type="ARBA" id="ARBA00022490"/>
    </source>
</evidence>
<evidence type="ECO:0000256" key="2">
    <source>
        <dbReference type="ARBA" id="ARBA00004240"/>
    </source>
</evidence>
<proteinExistence type="inferred from homology"/>
<evidence type="ECO:0000256" key="1">
    <source>
        <dbReference type="ARBA" id="ARBA00004202"/>
    </source>
</evidence>
<dbReference type="InterPro" id="IPR020901">
    <property type="entry name" value="Prtase_inh_Kunz-CS"/>
</dbReference>
<sequence>MRSLRALFLLLTACLAVSASPVLTPPDDIQVQENFDISRIYGKWFHVAMGSTCPWLKKFMDRMSMSTLVLGEGATDKEISMTSTRWRRGTCEEISGAYEKTDTDGKFLYHKPRWNITMESYVVHTNYDEYAILLTKKFSHHHGPTITAKLYGRQPQLRESLLEEFREVALGVGIPEDSIFTMADKGECVPGEQEPEPSPLTRARRAVLPQEEEGSGAGPLATDFSKKEDACQLGHAEGPCLGMVTRYFYNGSSMACETFQYGGCLGNGNNFASEKECLQTCRTVAACNLPIVTGPCRGYSQLWAFDAVQGKCVLFTYGGCQGNGNKFYSEKECREYCGVPGNGDEELLPMAS</sequence>
<evidence type="ECO:0000256" key="14">
    <source>
        <dbReference type="ARBA" id="ARBA00022690"/>
    </source>
</evidence>
<evidence type="ECO:0000256" key="5">
    <source>
        <dbReference type="ARBA" id="ARBA00004617"/>
    </source>
</evidence>
<dbReference type="PRINTS" id="PR01215">
    <property type="entry name" value="A1MCGLOBULIN"/>
</dbReference>
<dbReference type="PRINTS" id="PR00759">
    <property type="entry name" value="BASICPTASE"/>
</dbReference>
<evidence type="ECO:0000256" key="12">
    <source>
        <dbReference type="ARBA" id="ARBA00022530"/>
    </source>
</evidence>
<evidence type="ECO:0000256" key="7">
    <source>
        <dbReference type="ARBA" id="ARBA00008238"/>
    </source>
</evidence>
<keyword evidence="23" id="KW-0496">Mitochondrion</keyword>
<gene>
    <name evidence="35" type="primary">AMBP</name>
</gene>
<dbReference type="Gene3D" id="4.10.410.10">
    <property type="entry name" value="Pancreatic trypsin inhibitor Kunitz domain"/>
    <property type="match status" value="2"/>
</dbReference>
<evidence type="ECO:0000256" key="22">
    <source>
        <dbReference type="ARBA" id="ARBA00023002"/>
    </source>
</evidence>
<keyword evidence="24" id="KW-0472">Membrane</keyword>
<name>A0A667I946_LYNCA</name>
<dbReference type="InterPro" id="IPR000566">
    <property type="entry name" value="Lipocln_cytosolic_FA-bd_dom"/>
</dbReference>
<evidence type="ECO:0000256" key="8">
    <source>
        <dbReference type="ARBA" id="ARBA00018905"/>
    </source>
</evidence>
<accession>A0A667I946</accession>
<keyword evidence="19" id="KW-0722">Serine protease inhibitor</keyword>
<evidence type="ECO:0000256" key="23">
    <source>
        <dbReference type="ARBA" id="ARBA00023128"/>
    </source>
</evidence>
<evidence type="ECO:0000256" key="3">
    <source>
        <dbReference type="ARBA" id="ARBA00004498"/>
    </source>
</evidence>
<evidence type="ECO:0000256" key="31">
    <source>
        <dbReference type="ARBA" id="ARBA00047015"/>
    </source>
</evidence>
<evidence type="ECO:0000256" key="9">
    <source>
        <dbReference type="ARBA" id="ARBA00022475"/>
    </source>
</evidence>
<dbReference type="GO" id="GO:0005783">
    <property type="term" value="C:endoplasmic reticulum"/>
    <property type="evidence" value="ECO:0007669"/>
    <property type="project" value="UniProtKB-SubCell"/>
</dbReference>
<keyword evidence="15 33" id="KW-0732">Signal</keyword>
<keyword evidence="21" id="KW-0157">Chromophore</keyword>
<dbReference type="GO" id="GO:0031965">
    <property type="term" value="C:nuclear membrane"/>
    <property type="evidence" value="ECO:0007669"/>
    <property type="project" value="UniProtKB-SubCell"/>
</dbReference>
<evidence type="ECO:0000256" key="30">
    <source>
        <dbReference type="ARBA" id="ARBA00046983"/>
    </source>
</evidence>